<evidence type="ECO:0000256" key="6">
    <source>
        <dbReference type="ARBA" id="ARBA00023139"/>
    </source>
</evidence>
<feature type="domain" description="Spore germination protein N-terminal" evidence="9">
    <location>
        <begin position="27"/>
        <end position="196"/>
    </location>
</feature>
<dbReference type="NCBIfam" id="TIGR02887">
    <property type="entry name" value="spore_ger_x_C"/>
    <property type="match status" value="1"/>
</dbReference>
<dbReference type="InterPro" id="IPR046953">
    <property type="entry name" value="Spore_GerAC-like_C"/>
</dbReference>
<comment type="subcellular location">
    <subcellularLocation>
        <location evidence="1">Membrane</location>
        <topology evidence="1">Lipid-anchor</topology>
    </subcellularLocation>
</comment>
<evidence type="ECO:0000256" key="3">
    <source>
        <dbReference type="ARBA" id="ARBA00022544"/>
    </source>
</evidence>
<evidence type="ECO:0000313" key="10">
    <source>
        <dbReference type="EMBL" id="MBW7473884.1"/>
    </source>
</evidence>
<dbReference type="InterPro" id="IPR057336">
    <property type="entry name" value="GerAC_N"/>
</dbReference>
<dbReference type="Gene3D" id="3.30.300.210">
    <property type="entry name" value="Nutrient germinant receptor protein C, domain 3"/>
    <property type="match status" value="1"/>
</dbReference>
<dbReference type="PANTHER" id="PTHR35789:SF1">
    <property type="entry name" value="SPORE GERMINATION PROTEIN B3"/>
    <property type="match status" value="1"/>
</dbReference>
<dbReference type="PROSITE" id="PS51257">
    <property type="entry name" value="PROKAR_LIPOPROTEIN"/>
    <property type="match status" value="1"/>
</dbReference>
<evidence type="ECO:0000256" key="4">
    <source>
        <dbReference type="ARBA" id="ARBA00022729"/>
    </source>
</evidence>
<gene>
    <name evidence="10" type="ORF">K0T92_03935</name>
</gene>
<dbReference type="Pfam" id="PF25198">
    <property type="entry name" value="Spore_GerAC_N"/>
    <property type="match status" value="1"/>
</dbReference>
<dbReference type="Pfam" id="PF05504">
    <property type="entry name" value="Spore_GerAC"/>
    <property type="match status" value="1"/>
</dbReference>
<dbReference type="RefSeq" id="WP_219871070.1">
    <property type="nucleotide sequence ID" value="NZ_JAHZIJ010000001.1"/>
</dbReference>
<evidence type="ECO:0000256" key="7">
    <source>
        <dbReference type="ARBA" id="ARBA00023288"/>
    </source>
</evidence>
<dbReference type="PANTHER" id="PTHR35789">
    <property type="entry name" value="SPORE GERMINATION PROTEIN B3"/>
    <property type="match status" value="1"/>
</dbReference>
<protein>
    <submittedName>
        <fullName evidence="10">Ger(X)C family spore germination protein</fullName>
    </submittedName>
</protein>
<evidence type="ECO:0000313" key="11">
    <source>
        <dbReference type="Proteomes" id="UP000812277"/>
    </source>
</evidence>
<comment type="similarity">
    <text evidence="2">Belongs to the GerABKC lipoprotein family.</text>
</comment>
<keyword evidence="4" id="KW-0732">Signal</keyword>
<dbReference type="InterPro" id="IPR038501">
    <property type="entry name" value="Spore_GerAC_C_sf"/>
</dbReference>
<keyword evidence="11" id="KW-1185">Reference proteome</keyword>
<dbReference type="InterPro" id="IPR008844">
    <property type="entry name" value="Spore_GerAC-like"/>
</dbReference>
<sequence length="388" mass="44134">MHIVKRAARMLLALGLACMLLSGCWSKQELNDRSFISTLIIDLNEEGATEVSALFLLPNRISTGLQSNTAGQKPYVLVTGTGRNIPEAFHDFQRDLPRNVTWGQLSVIIIGDRYARAGLAPLFDFLVRSTEFRLRVNVFYYKGVARNLSKLAPIFERFPTEIWRETAHTRRTPPVRIRDMLYSYWNNLGDGYLPELNLKMNNLLTENKKVPWSGIGGAAILKNGKVIDRFTEEETEGVLLLTTDVNELLVTGQMPDDGGLVSARLIDVKHKVKAVRRGDEVDIRVAVTADADLMSIQSNLDLGRPSNLRIIEQALQEQLLKKAQAAIDRARKRRVDAFQWSEYVKYKYPSLWQQWSKHPRSNLTEKMKPEIDVRIRLRNTGVSRSTKS</sequence>
<organism evidence="10 11">
    <name type="scientific">Paenibacillus oenotherae</name>
    <dbReference type="NCBI Taxonomy" id="1435645"/>
    <lineage>
        <taxon>Bacteria</taxon>
        <taxon>Bacillati</taxon>
        <taxon>Bacillota</taxon>
        <taxon>Bacilli</taxon>
        <taxon>Bacillales</taxon>
        <taxon>Paenibacillaceae</taxon>
        <taxon>Paenibacillus</taxon>
    </lineage>
</organism>
<comment type="caution">
    <text evidence="10">The sequence shown here is derived from an EMBL/GenBank/DDBJ whole genome shotgun (WGS) entry which is preliminary data.</text>
</comment>
<dbReference type="EMBL" id="JAHZIJ010000001">
    <property type="protein sequence ID" value="MBW7473884.1"/>
    <property type="molecule type" value="Genomic_DNA"/>
</dbReference>
<reference evidence="10 11" key="1">
    <citation type="submission" date="2021-07" db="EMBL/GenBank/DDBJ databases">
        <title>Paenibacillus radiodurans sp. nov., isolated from the southeastern edge of Tengger Desert.</title>
        <authorList>
            <person name="Zhang G."/>
        </authorList>
    </citation>
    <scope>NUCLEOTIDE SEQUENCE [LARGE SCALE GENOMIC DNA]</scope>
    <source>
        <strain evidence="10 11">DT7-4</strain>
    </source>
</reference>
<dbReference type="Proteomes" id="UP000812277">
    <property type="component" value="Unassembled WGS sequence"/>
</dbReference>
<accession>A0ABS7D1S1</accession>
<keyword evidence="5" id="KW-0472">Membrane</keyword>
<keyword evidence="3" id="KW-0309">Germination</keyword>
<evidence type="ECO:0000259" key="9">
    <source>
        <dbReference type="Pfam" id="PF25198"/>
    </source>
</evidence>
<evidence type="ECO:0000256" key="2">
    <source>
        <dbReference type="ARBA" id="ARBA00007886"/>
    </source>
</evidence>
<proteinExistence type="inferred from homology"/>
<keyword evidence="6" id="KW-0564">Palmitate</keyword>
<evidence type="ECO:0000256" key="5">
    <source>
        <dbReference type="ARBA" id="ARBA00023136"/>
    </source>
</evidence>
<feature type="domain" description="Spore germination GerAC-like C-terminal" evidence="8">
    <location>
        <begin position="217"/>
        <end position="381"/>
    </location>
</feature>
<name>A0ABS7D1S1_9BACL</name>
<evidence type="ECO:0000259" key="8">
    <source>
        <dbReference type="Pfam" id="PF05504"/>
    </source>
</evidence>
<evidence type="ECO:0000256" key="1">
    <source>
        <dbReference type="ARBA" id="ARBA00004635"/>
    </source>
</evidence>
<keyword evidence="7" id="KW-0449">Lipoprotein</keyword>